<name>A0AAE1PHW3_9EUCA</name>
<keyword evidence="2" id="KW-1185">Reference proteome</keyword>
<accession>A0AAE1PHW3</accession>
<proteinExistence type="predicted"/>
<evidence type="ECO:0000313" key="2">
    <source>
        <dbReference type="Proteomes" id="UP001292094"/>
    </source>
</evidence>
<dbReference type="EMBL" id="JAWZYT010001814">
    <property type="protein sequence ID" value="KAK4308985.1"/>
    <property type="molecule type" value="Genomic_DNA"/>
</dbReference>
<dbReference type="Proteomes" id="UP001292094">
    <property type="component" value="Unassembled WGS sequence"/>
</dbReference>
<organism evidence="1 2">
    <name type="scientific">Petrolisthes manimaculis</name>
    <dbReference type="NCBI Taxonomy" id="1843537"/>
    <lineage>
        <taxon>Eukaryota</taxon>
        <taxon>Metazoa</taxon>
        <taxon>Ecdysozoa</taxon>
        <taxon>Arthropoda</taxon>
        <taxon>Crustacea</taxon>
        <taxon>Multicrustacea</taxon>
        <taxon>Malacostraca</taxon>
        <taxon>Eumalacostraca</taxon>
        <taxon>Eucarida</taxon>
        <taxon>Decapoda</taxon>
        <taxon>Pleocyemata</taxon>
        <taxon>Anomura</taxon>
        <taxon>Galatheoidea</taxon>
        <taxon>Porcellanidae</taxon>
        <taxon>Petrolisthes</taxon>
    </lineage>
</organism>
<protein>
    <submittedName>
        <fullName evidence="1">Uncharacterized protein</fullName>
    </submittedName>
</protein>
<dbReference type="AlphaFoldDB" id="A0AAE1PHW3"/>
<evidence type="ECO:0000313" key="1">
    <source>
        <dbReference type="EMBL" id="KAK4308985.1"/>
    </source>
</evidence>
<dbReference type="Pfam" id="PF03999">
    <property type="entry name" value="MAP65_ASE1"/>
    <property type="match status" value="1"/>
</dbReference>
<comment type="caution">
    <text evidence="1">The sequence shown here is derived from an EMBL/GenBank/DDBJ whole genome shotgun (WGS) entry which is preliminary data.</text>
</comment>
<sequence>MYNRLEIDPNERLHVLGHIPTVLTKLHEEWQRLDDLKRENLFSLINQQQQQLEAMWEQCYVGEDDIQAFQSYFYDDYTEESLEAQDIEVQRLQAYYEEWKGIFMNTV</sequence>
<reference evidence="1" key="1">
    <citation type="submission" date="2023-11" db="EMBL/GenBank/DDBJ databases">
        <title>Genome assemblies of two species of porcelain crab, Petrolisthes cinctipes and Petrolisthes manimaculis (Anomura: Porcellanidae).</title>
        <authorList>
            <person name="Angst P."/>
        </authorList>
    </citation>
    <scope>NUCLEOTIDE SEQUENCE</scope>
    <source>
        <strain evidence="1">PB745_02</strain>
        <tissue evidence="1">Gill</tissue>
    </source>
</reference>
<gene>
    <name evidence="1" type="ORF">Pmani_019362</name>
</gene>